<dbReference type="OrthoDB" id="7067667at2"/>
<sequence length="113" mass="12909">MDKSNYRFGMRPDNLYHHQQTETDMKIDMYVCTNNSNKYLSVPAGTKVEDLEWPESTDPDIFSVSPFRSGIELDPDKPLFGLDQKNMIKQIESKGYAIHGSRVDYTISAASKI</sequence>
<reference evidence="1 2" key="1">
    <citation type="submission" date="2019-09" db="EMBL/GenBank/DDBJ databases">
        <title>Ecophysiology of the spiral-shaped methanotroph Methylospira mobilis as revealed by the complete genome sequence.</title>
        <authorList>
            <person name="Oshkin I.Y."/>
            <person name="Dedysh S.N."/>
            <person name="Miroshnikov K."/>
            <person name="Danilova O.V."/>
            <person name="Hakobyan A."/>
            <person name="Liesack W."/>
        </authorList>
    </citation>
    <scope>NUCLEOTIDE SEQUENCE [LARGE SCALE GENOMIC DNA]</scope>
    <source>
        <strain evidence="1 2">Shm1</strain>
    </source>
</reference>
<dbReference type="AlphaFoldDB" id="A0A5Q0BKR6"/>
<accession>A0A5Q0BKR6</accession>
<evidence type="ECO:0000313" key="1">
    <source>
        <dbReference type="EMBL" id="QFY43732.1"/>
    </source>
</evidence>
<dbReference type="EMBL" id="CP044205">
    <property type="protein sequence ID" value="QFY43732.1"/>
    <property type="molecule type" value="Genomic_DNA"/>
</dbReference>
<keyword evidence="2" id="KW-1185">Reference proteome</keyword>
<dbReference type="KEGG" id="mmob:F6R98_14765"/>
<evidence type="ECO:0000313" key="2">
    <source>
        <dbReference type="Proteomes" id="UP000325755"/>
    </source>
</evidence>
<gene>
    <name evidence="1" type="ORF">F6R98_14765</name>
</gene>
<dbReference type="Proteomes" id="UP000325755">
    <property type="component" value="Chromosome"/>
</dbReference>
<proteinExistence type="predicted"/>
<protein>
    <submittedName>
        <fullName evidence="1">Uncharacterized protein</fullName>
    </submittedName>
</protein>
<organism evidence="1 2">
    <name type="scientific">Candidatus Methylospira mobilis</name>
    <dbReference type="NCBI Taxonomy" id="1808979"/>
    <lineage>
        <taxon>Bacteria</taxon>
        <taxon>Pseudomonadati</taxon>
        <taxon>Pseudomonadota</taxon>
        <taxon>Gammaproteobacteria</taxon>
        <taxon>Methylococcales</taxon>
        <taxon>Methylococcaceae</taxon>
        <taxon>Candidatus Methylospira</taxon>
    </lineage>
</organism>
<dbReference type="InParanoid" id="A0A5Q0BKR6"/>
<dbReference type="RefSeq" id="WP_153249712.1">
    <property type="nucleotide sequence ID" value="NZ_CP044205.1"/>
</dbReference>
<name>A0A5Q0BKR6_9GAMM</name>